<feature type="chain" id="PRO_5021915282" description="Tetratricopeptide repeat protein" evidence="2">
    <location>
        <begin position="21"/>
        <end position="198"/>
    </location>
</feature>
<dbReference type="EMBL" id="VLLI01000001">
    <property type="protein sequence ID" value="TWJ04374.1"/>
    <property type="molecule type" value="Genomic_DNA"/>
</dbReference>
<organism evidence="3 4">
    <name type="scientific">Mucilaginibacter frigoritolerans</name>
    <dbReference type="NCBI Taxonomy" id="652788"/>
    <lineage>
        <taxon>Bacteria</taxon>
        <taxon>Pseudomonadati</taxon>
        <taxon>Bacteroidota</taxon>
        <taxon>Sphingobacteriia</taxon>
        <taxon>Sphingobacteriales</taxon>
        <taxon>Sphingobacteriaceae</taxon>
        <taxon>Mucilaginibacter</taxon>
    </lineage>
</organism>
<sequence>MLKKVFLLLFFISVYVAAKAQSADVVYNQYLDFNLARFQGEQEKTLELGESILPNADKLPEKTRVNFYFGVGKMYEDNEQADKAITYYEIVAKAVPDYYVVHRALGYLYLDKAKQLEKQLSASAGDKTMEAQLSSAYNLNVKMVLPHLEKAQACDPSDDTLAIIKSLYNSINDADGLSTLDSRLKQLSKNCIDILTDR</sequence>
<dbReference type="RefSeq" id="WP_144908545.1">
    <property type="nucleotide sequence ID" value="NZ_VLLI01000001.1"/>
</dbReference>
<name>A0A562UF34_9SPHI</name>
<dbReference type="SUPFAM" id="SSF48452">
    <property type="entry name" value="TPR-like"/>
    <property type="match status" value="1"/>
</dbReference>
<keyword evidence="1" id="KW-0802">TPR repeat</keyword>
<keyword evidence="2" id="KW-0732">Signal</keyword>
<feature type="signal peptide" evidence="2">
    <location>
        <begin position="1"/>
        <end position="20"/>
    </location>
</feature>
<dbReference type="Gene3D" id="1.25.40.10">
    <property type="entry name" value="Tetratricopeptide repeat domain"/>
    <property type="match status" value="1"/>
</dbReference>
<dbReference type="Proteomes" id="UP000317010">
    <property type="component" value="Unassembled WGS sequence"/>
</dbReference>
<dbReference type="PROSITE" id="PS50005">
    <property type="entry name" value="TPR"/>
    <property type="match status" value="1"/>
</dbReference>
<gene>
    <name evidence="3" type="ORF">JN11_00082</name>
</gene>
<evidence type="ECO:0000256" key="1">
    <source>
        <dbReference type="PROSITE-ProRule" id="PRU00339"/>
    </source>
</evidence>
<proteinExistence type="predicted"/>
<feature type="repeat" description="TPR" evidence="1">
    <location>
        <begin position="65"/>
        <end position="98"/>
    </location>
</feature>
<evidence type="ECO:0000256" key="2">
    <source>
        <dbReference type="SAM" id="SignalP"/>
    </source>
</evidence>
<evidence type="ECO:0000313" key="3">
    <source>
        <dbReference type="EMBL" id="TWJ04374.1"/>
    </source>
</evidence>
<dbReference type="OrthoDB" id="793209at2"/>
<evidence type="ECO:0000313" key="4">
    <source>
        <dbReference type="Proteomes" id="UP000317010"/>
    </source>
</evidence>
<evidence type="ECO:0008006" key="5">
    <source>
        <dbReference type="Google" id="ProtNLM"/>
    </source>
</evidence>
<accession>A0A562UF34</accession>
<keyword evidence="4" id="KW-1185">Reference proteome</keyword>
<comment type="caution">
    <text evidence="3">The sequence shown here is derived from an EMBL/GenBank/DDBJ whole genome shotgun (WGS) entry which is preliminary data.</text>
</comment>
<dbReference type="InterPro" id="IPR019734">
    <property type="entry name" value="TPR_rpt"/>
</dbReference>
<reference evidence="3 4" key="1">
    <citation type="submission" date="2019-07" db="EMBL/GenBank/DDBJ databases">
        <title>Genomic Encyclopedia of Archaeal and Bacterial Type Strains, Phase II (KMG-II): from individual species to whole genera.</title>
        <authorList>
            <person name="Goeker M."/>
        </authorList>
    </citation>
    <scope>NUCLEOTIDE SEQUENCE [LARGE SCALE GENOMIC DNA]</scope>
    <source>
        <strain evidence="3 4">ATCC BAA-1854</strain>
    </source>
</reference>
<dbReference type="AlphaFoldDB" id="A0A562UF34"/>
<protein>
    <recommendedName>
        <fullName evidence="5">Tetratricopeptide repeat protein</fullName>
    </recommendedName>
</protein>
<dbReference type="InterPro" id="IPR011990">
    <property type="entry name" value="TPR-like_helical_dom_sf"/>
</dbReference>